<evidence type="ECO:0000256" key="1">
    <source>
        <dbReference type="SAM" id="MobiDB-lite"/>
    </source>
</evidence>
<dbReference type="AlphaFoldDB" id="A0A0B6ZTJ4"/>
<gene>
    <name evidence="2" type="primary">ORF79427</name>
</gene>
<feature type="non-terminal residue" evidence="2">
    <location>
        <position position="204"/>
    </location>
</feature>
<feature type="compositionally biased region" description="Gly residues" evidence="1">
    <location>
        <begin position="190"/>
        <end position="204"/>
    </location>
</feature>
<dbReference type="EMBL" id="HACG01024822">
    <property type="protein sequence ID" value="CEK71687.1"/>
    <property type="molecule type" value="Transcribed_RNA"/>
</dbReference>
<proteinExistence type="predicted"/>
<name>A0A0B6ZTJ4_9EUPU</name>
<feature type="region of interest" description="Disordered" evidence="1">
    <location>
        <begin position="164"/>
        <end position="204"/>
    </location>
</feature>
<accession>A0A0B6ZTJ4</accession>
<sequence>MKTLLYNFEQRMSFCAGLLGPAPSLPLSPMMNPNMQLGLLVMLALHTQGAKREQFTGVLARQLNMLSEQDWNERLFPKPSILGDPMTGQANVILTSLKQQLNQVPVQGEDGKPLKEPQTLDEKLKFIVKKFIANGRYLNLSLLSNFGQLLVNMKNTDMSGQGSVVKGQSLLGPAPGSSPQPLLNTALGGTSLGGSPFGGTSLGG</sequence>
<reference evidence="2" key="1">
    <citation type="submission" date="2014-12" db="EMBL/GenBank/DDBJ databases">
        <title>Insight into the proteome of Arion vulgaris.</title>
        <authorList>
            <person name="Aradska J."/>
            <person name="Bulat T."/>
            <person name="Smidak R."/>
            <person name="Sarate P."/>
            <person name="Gangsoo J."/>
            <person name="Sialana F."/>
            <person name="Bilban M."/>
            <person name="Lubec G."/>
        </authorList>
    </citation>
    <scope>NUCLEOTIDE SEQUENCE</scope>
    <source>
        <tissue evidence="2">Skin</tissue>
    </source>
</reference>
<organism evidence="2">
    <name type="scientific">Arion vulgaris</name>
    <dbReference type="NCBI Taxonomy" id="1028688"/>
    <lineage>
        <taxon>Eukaryota</taxon>
        <taxon>Metazoa</taxon>
        <taxon>Spiralia</taxon>
        <taxon>Lophotrochozoa</taxon>
        <taxon>Mollusca</taxon>
        <taxon>Gastropoda</taxon>
        <taxon>Heterobranchia</taxon>
        <taxon>Euthyneura</taxon>
        <taxon>Panpulmonata</taxon>
        <taxon>Eupulmonata</taxon>
        <taxon>Stylommatophora</taxon>
        <taxon>Helicina</taxon>
        <taxon>Arionoidea</taxon>
        <taxon>Arionidae</taxon>
        <taxon>Arion</taxon>
    </lineage>
</organism>
<protein>
    <submittedName>
        <fullName evidence="2">Uncharacterized protein</fullName>
    </submittedName>
</protein>
<evidence type="ECO:0000313" key="2">
    <source>
        <dbReference type="EMBL" id="CEK71687.1"/>
    </source>
</evidence>